<dbReference type="Pfam" id="PF13628">
    <property type="entry name" value="DUF4142"/>
    <property type="match status" value="1"/>
</dbReference>
<dbReference type="InterPro" id="IPR025419">
    <property type="entry name" value="DUF4142"/>
</dbReference>
<keyword evidence="2" id="KW-0732">Signal</keyword>
<feature type="chain" id="PRO_5017187619" evidence="2">
    <location>
        <begin position="36"/>
        <end position="251"/>
    </location>
</feature>
<keyword evidence="1" id="KW-1133">Transmembrane helix</keyword>
<dbReference type="Proteomes" id="UP000242415">
    <property type="component" value="Unassembled WGS sequence"/>
</dbReference>
<feature type="signal peptide" evidence="2">
    <location>
        <begin position="1"/>
        <end position="35"/>
    </location>
</feature>
<feature type="domain" description="DUF4142" evidence="3">
    <location>
        <begin position="51"/>
        <end position="184"/>
    </location>
</feature>
<evidence type="ECO:0000259" key="3">
    <source>
        <dbReference type="Pfam" id="PF13628"/>
    </source>
</evidence>
<evidence type="ECO:0000256" key="2">
    <source>
        <dbReference type="SAM" id="SignalP"/>
    </source>
</evidence>
<dbReference type="EMBL" id="FNPH01000002">
    <property type="protein sequence ID" value="SDY45903.1"/>
    <property type="molecule type" value="Genomic_DNA"/>
</dbReference>
<dbReference type="AlphaFoldDB" id="A0A1H3K140"/>
<dbReference type="RefSeq" id="WP_245736512.1">
    <property type="nucleotide sequence ID" value="NZ_FNPH01000002.1"/>
</dbReference>
<feature type="transmembrane region" description="Helical" evidence="1">
    <location>
        <begin position="228"/>
        <end position="248"/>
    </location>
</feature>
<dbReference type="PANTHER" id="PTHR38593">
    <property type="entry name" value="BLR2558 PROTEIN"/>
    <property type="match status" value="1"/>
</dbReference>
<reference evidence="5" key="1">
    <citation type="submission" date="2016-10" db="EMBL/GenBank/DDBJ databases">
        <authorList>
            <person name="Varghese N."/>
            <person name="Submissions S."/>
        </authorList>
    </citation>
    <scope>NUCLEOTIDE SEQUENCE [LARGE SCALE GENOMIC DNA]</scope>
    <source>
        <strain evidence="5">DSM 45245</strain>
    </source>
</reference>
<keyword evidence="1" id="KW-0472">Membrane</keyword>
<proteinExistence type="predicted"/>
<evidence type="ECO:0000313" key="4">
    <source>
        <dbReference type="EMBL" id="SDY45903.1"/>
    </source>
</evidence>
<evidence type="ECO:0000313" key="5">
    <source>
        <dbReference type="Proteomes" id="UP000242415"/>
    </source>
</evidence>
<dbReference type="PANTHER" id="PTHR38593:SF1">
    <property type="entry name" value="BLR2558 PROTEIN"/>
    <property type="match status" value="1"/>
</dbReference>
<accession>A0A1H3K140</accession>
<keyword evidence="5" id="KW-1185">Reference proteome</keyword>
<name>A0A1H3K140_9ACTN</name>
<keyword evidence="1" id="KW-0812">Transmembrane</keyword>
<evidence type="ECO:0000256" key="1">
    <source>
        <dbReference type="SAM" id="Phobius"/>
    </source>
</evidence>
<organism evidence="4 5">
    <name type="scientific">Micromonospora pattaloongensis</name>
    <dbReference type="NCBI Taxonomy" id="405436"/>
    <lineage>
        <taxon>Bacteria</taxon>
        <taxon>Bacillati</taxon>
        <taxon>Actinomycetota</taxon>
        <taxon>Actinomycetes</taxon>
        <taxon>Micromonosporales</taxon>
        <taxon>Micromonosporaceae</taxon>
        <taxon>Micromonospora</taxon>
    </lineage>
</organism>
<sequence length="251" mass="26301">MVSASRPRRAMRWAAAVVAGLTSGLVGLAPATAEAATRVPARAAAGPLTSADQDLLVKVRLAGLWEMPAGQMAAEKGSNKRVREIGAEIAKQHAELDRLTVVAAGKLGVPLPDEPNTDQRFWLREMTEASGPQFDTIFVDRLRAAHGKVFPAIANVRAGTRNDVVRELAQAANGFVLNHLTMLESTGLVDYEGLPRPAGPAGAVYTNDGTLLEGAVARANADGINASIITIVLAAAVVAGVIATFRVIRSR</sequence>
<gene>
    <name evidence="4" type="ORF">SAMN05444365_102328</name>
</gene>
<dbReference type="STRING" id="405436.SAMN05444365_102328"/>
<protein>
    <submittedName>
        <fullName evidence="4">Predicted outer membrane protein</fullName>
    </submittedName>
</protein>